<dbReference type="Proteomes" id="UP000613582">
    <property type="component" value="Unassembled WGS sequence"/>
</dbReference>
<protein>
    <submittedName>
        <fullName evidence="2">Uncharacterized protein</fullName>
    </submittedName>
</protein>
<dbReference type="EMBL" id="BMGH01000001">
    <property type="protein sequence ID" value="GGC99804.1"/>
    <property type="molecule type" value="Genomic_DNA"/>
</dbReference>
<evidence type="ECO:0000313" key="2">
    <source>
        <dbReference type="EMBL" id="GGC99804.1"/>
    </source>
</evidence>
<comment type="caution">
    <text evidence="2">The sequence shown here is derived from an EMBL/GenBank/DDBJ whole genome shotgun (WGS) entry which is preliminary data.</text>
</comment>
<organism evidence="2 3">
    <name type="scientific">Aquisalinus flavus</name>
    <dbReference type="NCBI Taxonomy" id="1526572"/>
    <lineage>
        <taxon>Bacteria</taxon>
        <taxon>Pseudomonadati</taxon>
        <taxon>Pseudomonadota</taxon>
        <taxon>Alphaproteobacteria</taxon>
        <taxon>Parvularculales</taxon>
        <taxon>Parvularculaceae</taxon>
        <taxon>Aquisalinus</taxon>
    </lineage>
</organism>
<gene>
    <name evidence="2" type="ORF">GCM10011342_06030</name>
</gene>
<dbReference type="AlphaFoldDB" id="A0A8J2Y5N1"/>
<feature type="coiled-coil region" evidence="1">
    <location>
        <begin position="27"/>
        <end position="61"/>
    </location>
</feature>
<dbReference type="RefSeq" id="WP_188159806.1">
    <property type="nucleotide sequence ID" value="NZ_BMGH01000001.1"/>
</dbReference>
<reference evidence="2" key="2">
    <citation type="submission" date="2020-09" db="EMBL/GenBank/DDBJ databases">
        <authorList>
            <person name="Sun Q."/>
            <person name="Zhou Y."/>
        </authorList>
    </citation>
    <scope>NUCLEOTIDE SEQUENCE</scope>
    <source>
        <strain evidence="2">CGMCC 1.12921</strain>
    </source>
</reference>
<sequence length="127" mass="13889">MLRISTLFFCLLLAAAAVGRYKAEANVRADKAEIRAIESQIAAEEQKISELKLQVEVLESGPRLAQLASHRLDLVPARSAQLADARQFAMLIEAGDAATIAPRRRDNGDFIINAIAMADFGQPEQQQ</sequence>
<reference evidence="2" key="1">
    <citation type="journal article" date="2014" name="Int. J. Syst. Evol. Microbiol.">
        <title>Complete genome sequence of Corynebacterium casei LMG S-19264T (=DSM 44701T), isolated from a smear-ripened cheese.</title>
        <authorList>
            <consortium name="US DOE Joint Genome Institute (JGI-PGF)"/>
            <person name="Walter F."/>
            <person name="Albersmeier A."/>
            <person name="Kalinowski J."/>
            <person name="Ruckert C."/>
        </authorList>
    </citation>
    <scope>NUCLEOTIDE SEQUENCE</scope>
    <source>
        <strain evidence="2">CGMCC 1.12921</strain>
    </source>
</reference>
<keyword evidence="3" id="KW-1185">Reference proteome</keyword>
<evidence type="ECO:0000256" key="1">
    <source>
        <dbReference type="SAM" id="Coils"/>
    </source>
</evidence>
<keyword evidence="1" id="KW-0175">Coiled coil</keyword>
<accession>A0A8J2Y5N1</accession>
<proteinExistence type="predicted"/>
<name>A0A8J2Y5N1_9PROT</name>
<evidence type="ECO:0000313" key="3">
    <source>
        <dbReference type="Proteomes" id="UP000613582"/>
    </source>
</evidence>